<dbReference type="OMA" id="SIESQIC"/>
<proteinExistence type="predicted"/>
<keyword evidence="2" id="KW-1185">Reference proteome</keyword>
<evidence type="ECO:0000313" key="1">
    <source>
        <dbReference type="EMBL" id="KDR09855.1"/>
    </source>
</evidence>
<gene>
    <name evidence="1" type="ORF">L798_00403</name>
</gene>
<dbReference type="AlphaFoldDB" id="A0A067QL97"/>
<organism evidence="1 2">
    <name type="scientific">Zootermopsis nevadensis</name>
    <name type="common">Dampwood termite</name>
    <dbReference type="NCBI Taxonomy" id="136037"/>
    <lineage>
        <taxon>Eukaryota</taxon>
        <taxon>Metazoa</taxon>
        <taxon>Ecdysozoa</taxon>
        <taxon>Arthropoda</taxon>
        <taxon>Hexapoda</taxon>
        <taxon>Insecta</taxon>
        <taxon>Pterygota</taxon>
        <taxon>Neoptera</taxon>
        <taxon>Polyneoptera</taxon>
        <taxon>Dictyoptera</taxon>
        <taxon>Blattodea</taxon>
        <taxon>Blattoidea</taxon>
        <taxon>Termitoidae</taxon>
        <taxon>Termopsidae</taxon>
        <taxon>Zootermopsis</taxon>
    </lineage>
</organism>
<dbReference type="EMBL" id="KK853205">
    <property type="protein sequence ID" value="KDR09855.1"/>
    <property type="molecule type" value="Genomic_DNA"/>
</dbReference>
<accession>A0A067QL97</accession>
<protein>
    <submittedName>
        <fullName evidence="1">Uncharacterized protein</fullName>
    </submittedName>
</protein>
<name>A0A067QL97_ZOONE</name>
<reference evidence="1 2" key="1">
    <citation type="journal article" date="2014" name="Nat. Commun.">
        <title>Molecular traces of alternative social organization in a termite genome.</title>
        <authorList>
            <person name="Terrapon N."/>
            <person name="Li C."/>
            <person name="Robertson H.M."/>
            <person name="Ji L."/>
            <person name="Meng X."/>
            <person name="Booth W."/>
            <person name="Chen Z."/>
            <person name="Childers C.P."/>
            <person name="Glastad K.M."/>
            <person name="Gokhale K."/>
            <person name="Gowin J."/>
            <person name="Gronenberg W."/>
            <person name="Hermansen R.A."/>
            <person name="Hu H."/>
            <person name="Hunt B.G."/>
            <person name="Huylmans A.K."/>
            <person name="Khalil S.M."/>
            <person name="Mitchell R.D."/>
            <person name="Munoz-Torres M.C."/>
            <person name="Mustard J.A."/>
            <person name="Pan H."/>
            <person name="Reese J.T."/>
            <person name="Scharf M.E."/>
            <person name="Sun F."/>
            <person name="Vogel H."/>
            <person name="Xiao J."/>
            <person name="Yang W."/>
            <person name="Yang Z."/>
            <person name="Yang Z."/>
            <person name="Zhou J."/>
            <person name="Zhu J."/>
            <person name="Brent C.S."/>
            <person name="Elsik C.G."/>
            <person name="Goodisman M.A."/>
            <person name="Liberles D.A."/>
            <person name="Roe R.M."/>
            <person name="Vargo E.L."/>
            <person name="Vilcinskas A."/>
            <person name="Wang J."/>
            <person name="Bornberg-Bauer E."/>
            <person name="Korb J."/>
            <person name="Zhang G."/>
            <person name="Liebig J."/>
        </authorList>
    </citation>
    <scope>NUCLEOTIDE SEQUENCE [LARGE SCALE GENOMIC DNA]</scope>
    <source>
        <tissue evidence="1">Whole organism</tissue>
    </source>
</reference>
<evidence type="ECO:0000313" key="2">
    <source>
        <dbReference type="Proteomes" id="UP000027135"/>
    </source>
</evidence>
<dbReference type="eggNOG" id="ENOG502T0Q0">
    <property type="taxonomic scope" value="Eukaryota"/>
</dbReference>
<dbReference type="InParanoid" id="A0A067QL97"/>
<sequence length="98" mass="11325">MIIYFAQFQASVCNCSMQEGRTLVAESRSEIKRRYEDTSLAIFKEQQQNKHASNFLTFGTSRRTYEYSNNGNSSVIVRKPDELLSDQKFIESQVCVLL</sequence>
<dbReference type="Proteomes" id="UP000027135">
    <property type="component" value="Unassembled WGS sequence"/>
</dbReference>